<organism evidence="1">
    <name type="scientific">marine sediment metagenome</name>
    <dbReference type="NCBI Taxonomy" id="412755"/>
    <lineage>
        <taxon>unclassified sequences</taxon>
        <taxon>metagenomes</taxon>
        <taxon>ecological metagenomes</taxon>
    </lineage>
</organism>
<gene>
    <name evidence="1" type="ORF">LCGC14_0316860</name>
</gene>
<sequence>MSKANISLPYGNLRSRRSFQSYVASLDWVCEENPNTPNAHYWRERWDNRVMFRCVYCEEERQFALTIGSAQKSSPL</sequence>
<protein>
    <submittedName>
        <fullName evidence="1">Uncharacterized protein</fullName>
    </submittedName>
</protein>
<comment type="caution">
    <text evidence="1">The sequence shown here is derived from an EMBL/GenBank/DDBJ whole genome shotgun (WGS) entry which is preliminary data.</text>
</comment>
<proteinExistence type="predicted"/>
<reference evidence="1" key="1">
    <citation type="journal article" date="2015" name="Nature">
        <title>Complex archaea that bridge the gap between prokaryotes and eukaryotes.</title>
        <authorList>
            <person name="Spang A."/>
            <person name="Saw J.H."/>
            <person name="Jorgensen S.L."/>
            <person name="Zaremba-Niedzwiedzka K."/>
            <person name="Martijn J."/>
            <person name="Lind A.E."/>
            <person name="van Eijk R."/>
            <person name="Schleper C."/>
            <person name="Guy L."/>
            <person name="Ettema T.J."/>
        </authorList>
    </citation>
    <scope>NUCLEOTIDE SEQUENCE</scope>
</reference>
<accession>A0A0F9TR26</accession>
<evidence type="ECO:0000313" key="1">
    <source>
        <dbReference type="EMBL" id="KKN81774.1"/>
    </source>
</evidence>
<name>A0A0F9TR26_9ZZZZ</name>
<dbReference type="EMBL" id="LAZR01000211">
    <property type="protein sequence ID" value="KKN81774.1"/>
    <property type="molecule type" value="Genomic_DNA"/>
</dbReference>
<dbReference type="AlphaFoldDB" id="A0A0F9TR26"/>